<evidence type="ECO:0000313" key="2">
    <source>
        <dbReference type="Proteomes" id="UP000887565"/>
    </source>
</evidence>
<feature type="region of interest" description="Disordered" evidence="1">
    <location>
        <begin position="75"/>
        <end position="123"/>
    </location>
</feature>
<accession>A0A915KAL5</accession>
<dbReference type="AlphaFoldDB" id="A0A915KAL5"/>
<reference evidence="3" key="1">
    <citation type="submission" date="2022-11" db="UniProtKB">
        <authorList>
            <consortium name="WormBaseParasite"/>
        </authorList>
    </citation>
    <scope>IDENTIFICATION</scope>
</reference>
<dbReference type="Gene3D" id="1.10.287.690">
    <property type="entry name" value="Helix hairpin bin"/>
    <property type="match status" value="1"/>
</dbReference>
<dbReference type="PANTHER" id="PTHR33568">
    <property type="entry name" value="DNA POLYMERASE"/>
    <property type="match status" value="1"/>
</dbReference>
<dbReference type="WBParaSite" id="nRc.2.0.1.t35156-RA">
    <property type="protein sequence ID" value="nRc.2.0.1.t35156-RA"/>
    <property type="gene ID" value="nRc.2.0.1.g35156"/>
</dbReference>
<dbReference type="InterPro" id="IPR043502">
    <property type="entry name" value="DNA/RNA_pol_sf"/>
</dbReference>
<feature type="compositionally biased region" description="Polar residues" evidence="1">
    <location>
        <begin position="75"/>
        <end position="84"/>
    </location>
</feature>
<feature type="compositionally biased region" description="Acidic residues" evidence="1">
    <location>
        <begin position="85"/>
        <end position="121"/>
    </location>
</feature>
<dbReference type="PANTHER" id="PTHR33568:SF3">
    <property type="entry name" value="DNA-DIRECTED DNA POLYMERASE"/>
    <property type="match status" value="1"/>
</dbReference>
<keyword evidence="2" id="KW-1185">Reference proteome</keyword>
<name>A0A915KAL5_ROMCU</name>
<proteinExistence type="predicted"/>
<protein>
    <submittedName>
        <fullName evidence="3">DNA-directed DNA polymerase</fullName>
    </submittedName>
</protein>
<evidence type="ECO:0000256" key="1">
    <source>
        <dbReference type="SAM" id="MobiDB-lite"/>
    </source>
</evidence>
<evidence type="ECO:0000313" key="3">
    <source>
        <dbReference type="WBParaSite" id="nRc.2.0.1.t35156-RA"/>
    </source>
</evidence>
<organism evidence="2 3">
    <name type="scientific">Romanomermis culicivorax</name>
    <name type="common">Nematode worm</name>
    <dbReference type="NCBI Taxonomy" id="13658"/>
    <lineage>
        <taxon>Eukaryota</taxon>
        <taxon>Metazoa</taxon>
        <taxon>Ecdysozoa</taxon>
        <taxon>Nematoda</taxon>
        <taxon>Enoplea</taxon>
        <taxon>Dorylaimia</taxon>
        <taxon>Mermithida</taxon>
        <taxon>Mermithoidea</taxon>
        <taxon>Mermithidae</taxon>
        <taxon>Romanomermis</taxon>
    </lineage>
</organism>
<dbReference type="SUPFAM" id="SSF56672">
    <property type="entry name" value="DNA/RNA polymerases"/>
    <property type="match status" value="1"/>
</dbReference>
<sequence>MLRLDGHLLNMVDVEDDDLYKINDQMKKYVQENSHTSMNPTDEDISFDEEGHIEMVYEPINSDEQHSMVNENIMPNESDYSNIENETDNYEEPENEDIQEGAGEEEDHDPDQFFGEEEDHDPDQFFELSKPNVISKIFEVWHYGNIEQYHPTKNPDSGLFTQYLNTFMKMKLESEGYPTRAHTDEQKWEYKMEVYNQEKISLDPSKISKNSGKRALAKLMLNSFWGKFGQQNNNG</sequence>
<dbReference type="Proteomes" id="UP000887565">
    <property type="component" value="Unplaced"/>
</dbReference>